<dbReference type="InterPro" id="IPR036890">
    <property type="entry name" value="HATPase_C_sf"/>
</dbReference>
<proteinExistence type="predicted"/>
<dbReference type="AlphaFoldDB" id="A0AAD5BP82"/>
<protein>
    <submittedName>
        <fullName evidence="2">Uncharacterized protein</fullName>
    </submittedName>
</protein>
<dbReference type="EMBL" id="JAMZMK010011456">
    <property type="protein sequence ID" value="KAI7727068.1"/>
    <property type="molecule type" value="Genomic_DNA"/>
</dbReference>
<dbReference type="SUPFAM" id="SSF55874">
    <property type="entry name" value="ATPase domain of HSP90 chaperone/DNA topoisomerase II/histidine kinase"/>
    <property type="match status" value="1"/>
</dbReference>
<dbReference type="PANTHER" id="PTHR33566">
    <property type="entry name" value="EN/SPM-LIKE TRANSPOSON-RELATED"/>
    <property type="match status" value="1"/>
</dbReference>
<keyword evidence="3" id="KW-1185">Reference proteome</keyword>
<gene>
    <name evidence="2" type="ORF">M8C21_012169</name>
</gene>
<accession>A0AAD5BP82</accession>
<feature type="region of interest" description="Disordered" evidence="1">
    <location>
        <begin position="1"/>
        <end position="26"/>
    </location>
</feature>
<reference evidence="2" key="1">
    <citation type="submission" date="2022-06" db="EMBL/GenBank/DDBJ databases">
        <title>Uncovering the hologenomic basis of an extraordinary plant invasion.</title>
        <authorList>
            <person name="Bieker V.C."/>
            <person name="Martin M.D."/>
            <person name="Gilbert T."/>
            <person name="Hodgins K."/>
            <person name="Battlay P."/>
            <person name="Petersen B."/>
            <person name="Wilson J."/>
        </authorList>
    </citation>
    <scope>NUCLEOTIDE SEQUENCE</scope>
    <source>
        <strain evidence="2">AA19_3_7</strain>
        <tissue evidence="2">Leaf</tissue>
    </source>
</reference>
<name>A0AAD5BP82_AMBAR</name>
<evidence type="ECO:0000313" key="3">
    <source>
        <dbReference type="Proteomes" id="UP001206925"/>
    </source>
</evidence>
<evidence type="ECO:0000256" key="1">
    <source>
        <dbReference type="SAM" id="MobiDB-lite"/>
    </source>
</evidence>
<sequence>MLLGFHMDGNCNSLTPKKRPNDGGSDSRRVYKLKILLPNGTTVLVEISQGTELITVNELVNKVKQQAEKTSDPKKSVNWDADLCFIDDCDYVFRNCLRLTKLEPNRVYYLRLDDGSQPAMIYYKDNSLQAVWANDESDRRLISVEVSNEKISIFDTGPGMDSVSIEKWGEMGATLHKAYKSQVIGGKPPYLKPAFGMFGYGGYIASMHLGRRIEVSSKTKIGKKVYILHLERDALVSGSVSGSKATWRTYGGLRDPTNDELELSPGESFTKVEIFEPTMRSTNIRQLKCKLKDIYFPYIQHDDLSKEGRTVTPIEFQVNGDDLADTPGGEVEVTNLASCIGPEFILEVRFKLNHDNATMTSSQGTRSSNEANARLRCVYFPLKDGKESIESLIEALKEDGYDYIEEFGNFRHVSCRWLGRLLPDACWTDFAHHDPYTTALMNLGSKQSLEKDSGVDIDIRRDGKSLNLTQLDEQYQLWLMEMHEKYDEVDSGVDEHVLIVNPSNKKELHISNDGDTRIICRTIDISEKDGCLLESVEENLKFNLQKSQSLPINVIDAGKCLAVADSERNNQIVKNYQNRPSSIEILNTRQCRELGIEASLPDEPEIIAVVRPGTYKSGIPSKHLDQKYVMKDNFEMSLVITYSTNKKPQDEHKFYSGRVAPSSLRDFHGLYVFKPRCTSHPLFQNAGVFTFTFSIGDSSCAKRVVKVPVKAACAACDVYNLILYTLGPFIEKKTGNDAELQEQLEAEWTVSKNLQMRNDQLAMNLAWQN</sequence>
<comment type="caution">
    <text evidence="2">The sequence shown here is derived from an EMBL/GenBank/DDBJ whole genome shotgun (WGS) entry which is preliminary data.</text>
</comment>
<organism evidence="2 3">
    <name type="scientific">Ambrosia artemisiifolia</name>
    <name type="common">Common ragweed</name>
    <dbReference type="NCBI Taxonomy" id="4212"/>
    <lineage>
        <taxon>Eukaryota</taxon>
        <taxon>Viridiplantae</taxon>
        <taxon>Streptophyta</taxon>
        <taxon>Embryophyta</taxon>
        <taxon>Tracheophyta</taxon>
        <taxon>Spermatophyta</taxon>
        <taxon>Magnoliopsida</taxon>
        <taxon>eudicotyledons</taxon>
        <taxon>Gunneridae</taxon>
        <taxon>Pentapetalae</taxon>
        <taxon>asterids</taxon>
        <taxon>campanulids</taxon>
        <taxon>Asterales</taxon>
        <taxon>Asteraceae</taxon>
        <taxon>Asteroideae</taxon>
        <taxon>Heliantheae alliance</taxon>
        <taxon>Heliantheae</taxon>
        <taxon>Ambrosia</taxon>
    </lineage>
</organism>
<dbReference type="PANTHER" id="PTHR33566:SF1">
    <property type="entry name" value="EN_SPM-LIKE TRANSPOSON-RELATED"/>
    <property type="match status" value="1"/>
</dbReference>
<evidence type="ECO:0000313" key="2">
    <source>
        <dbReference type="EMBL" id="KAI7727068.1"/>
    </source>
</evidence>
<dbReference type="Proteomes" id="UP001206925">
    <property type="component" value="Unassembled WGS sequence"/>
</dbReference>
<dbReference type="Gene3D" id="3.30.565.10">
    <property type="entry name" value="Histidine kinase-like ATPase, C-terminal domain"/>
    <property type="match status" value="1"/>
</dbReference>